<accession>A0A9W6GL76</accession>
<reference evidence="2" key="1">
    <citation type="submission" date="2022-12" db="EMBL/GenBank/DDBJ databases">
        <title>Reference genome sequencing for broad-spectrum identification of bacterial and archaeal isolates by mass spectrometry.</title>
        <authorList>
            <person name="Sekiguchi Y."/>
            <person name="Tourlousse D.M."/>
        </authorList>
    </citation>
    <scope>NUCLEOTIDE SEQUENCE</scope>
    <source>
        <strain evidence="2">10succ1</strain>
    </source>
</reference>
<name>A0A9W6GL76_9FUSO</name>
<dbReference type="Pfam" id="PF01863">
    <property type="entry name" value="YgjP-like"/>
    <property type="match status" value="1"/>
</dbReference>
<comment type="caution">
    <text evidence="2">The sequence shown here is derived from an EMBL/GenBank/DDBJ whole genome shotgun (WGS) entry which is preliminary data.</text>
</comment>
<keyword evidence="3" id="KW-1185">Reference proteome</keyword>
<evidence type="ECO:0000259" key="1">
    <source>
        <dbReference type="Pfam" id="PF01863"/>
    </source>
</evidence>
<dbReference type="Gene3D" id="3.30.2010.10">
    <property type="entry name" value="Metalloproteases ('zincins'), catalytic domain"/>
    <property type="match status" value="1"/>
</dbReference>
<dbReference type="Proteomes" id="UP001144471">
    <property type="component" value="Unassembled WGS sequence"/>
</dbReference>
<dbReference type="RefSeq" id="WP_281835312.1">
    <property type="nucleotide sequence ID" value="NZ_BSDY01000007.1"/>
</dbReference>
<sequence>MVRKLKRAESLKRRYFGELLSEKEIKKHAMKSSFGTQDLEEIYQKELAGHIVNSFIKWSAKLDIPEDKMQNLSIIKGEGKDFWAKYYPQNESWQFRVAMGSLPIDIIDYLVLKELCHYHIQEEGEEFQALMLKHMSDYPEKAQRLREIEELGEKWLSNR</sequence>
<dbReference type="AlphaFoldDB" id="A0A9W6GL76"/>
<dbReference type="EMBL" id="BSDY01000007">
    <property type="protein sequence ID" value="GLI56272.1"/>
    <property type="molecule type" value="Genomic_DNA"/>
</dbReference>
<dbReference type="InterPro" id="IPR002725">
    <property type="entry name" value="YgjP-like_metallopeptidase"/>
</dbReference>
<protein>
    <recommendedName>
        <fullName evidence="1">YgjP-like metallopeptidase domain-containing protein</fullName>
    </recommendedName>
</protein>
<feature type="domain" description="YgjP-like metallopeptidase" evidence="1">
    <location>
        <begin position="26"/>
        <end position="147"/>
    </location>
</feature>
<gene>
    <name evidence="2" type="ORF">PM10SUCC1_17860</name>
</gene>
<evidence type="ECO:0000313" key="3">
    <source>
        <dbReference type="Proteomes" id="UP001144471"/>
    </source>
</evidence>
<proteinExistence type="predicted"/>
<organism evidence="2 3">
    <name type="scientific">Propionigenium maris DSM 9537</name>
    <dbReference type="NCBI Taxonomy" id="1123000"/>
    <lineage>
        <taxon>Bacteria</taxon>
        <taxon>Fusobacteriati</taxon>
        <taxon>Fusobacteriota</taxon>
        <taxon>Fusobacteriia</taxon>
        <taxon>Fusobacteriales</taxon>
        <taxon>Fusobacteriaceae</taxon>
        <taxon>Propionigenium</taxon>
    </lineage>
</organism>
<evidence type="ECO:0000313" key="2">
    <source>
        <dbReference type="EMBL" id="GLI56272.1"/>
    </source>
</evidence>